<accession>A0ABW8SJT9</accession>
<keyword evidence="1" id="KW-0812">Transmembrane</keyword>
<sequence>MNINDVVKVRAIKILEKLITTIGWIFMLGYVFQILASVMLWSFNLSNFYHKLFVLYNIKTTLRILITTIVIALCVFIVMYSWGRYNYKRYAHLKRRKFPQNVTNHEIALYFNLPISLVEKMKNDKVVVLEKTIV</sequence>
<dbReference type="InterPro" id="IPR023829">
    <property type="entry name" value="PGA_PgaD"/>
</dbReference>
<dbReference type="Pfam" id="PF13994">
    <property type="entry name" value="PgaD"/>
    <property type="match status" value="1"/>
</dbReference>
<reference evidence="2 3" key="1">
    <citation type="submission" date="2024-11" db="EMBL/GenBank/DDBJ databases">
        <authorList>
            <person name="Heng Y.C."/>
            <person name="Lim A.C.H."/>
            <person name="Lee J.K.Y."/>
            <person name="Kittelmann S."/>
        </authorList>
    </citation>
    <scope>NUCLEOTIDE SEQUENCE [LARGE SCALE GENOMIC DNA]</scope>
    <source>
        <strain evidence="2 3">WILCCON 0269</strain>
    </source>
</reference>
<keyword evidence="1" id="KW-1133">Transmembrane helix</keyword>
<feature type="transmembrane region" description="Helical" evidence="1">
    <location>
        <begin position="64"/>
        <end position="87"/>
    </location>
</feature>
<proteinExistence type="predicted"/>
<gene>
    <name evidence="2" type="primary">pgaD</name>
    <name evidence="2" type="ORF">ACJDU8_12020</name>
</gene>
<evidence type="ECO:0000313" key="2">
    <source>
        <dbReference type="EMBL" id="MFL0196282.1"/>
    </source>
</evidence>
<evidence type="ECO:0000256" key="1">
    <source>
        <dbReference type="SAM" id="Phobius"/>
    </source>
</evidence>
<dbReference type="RefSeq" id="WP_406792388.1">
    <property type="nucleotide sequence ID" value="NZ_JBJHZX010000016.1"/>
</dbReference>
<feature type="transmembrane region" description="Helical" evidence="1">
    <location>
        <begin position="21"/>
        <end position="44"/>
    </location>
</feature>
<dbReference type="EMBL" id="JBJHZX010000016">
    <property type="protein sequence ID" value="MFL0196282.1"/>
    <property type="molecule type" value="Genomic_DNA"/>
</dbReference>
<organism evidence="2 3">
    <name type="scientific">Candidatus Clostridium eludens</name>
    <dbReference type="NCBI Taxonomy" id="3381663"/>
    <lineage>
        <taxon>Bacteria</taxon>
        <taxon>Bacillati</taxon>
        <taxon>Bacillota</taxon>
        <taxon>Clostridia</taxon>
        <taxon>Eubacteriales</taxon>
        <taxon>Clostridiaceae</taxon>
        <taxon>Clostridium</taxon>
    </lineage>
</organism>
<keyword evidence="1" id="KW-0472">Membrane</keyword>
<dbReference type="NCBIfam" id="TIGR03940">
    <property type="entry name" value="PGA_PgaD"/>
    <property type="match status" value="1"/>
</dbReference>
<protein>
    <submittedName>
        <fullName evidence="2">Poly-beta-1,6-N-acetyl-D-glucosamine biosynthesis protein PgaD</fullName>
    </submittedName>
</protein>
<name>A0ABW8SJT9_9CLOT</name>
<keyword evidence="3" id="KW-1185">Reference proteome</keyword>
<dbReference type="Proteomes" id="UP001623660">
    <property type="component" value="Unassembled WGS sequence"/>
</dbReference>
<comment type="caution">
    <text evidence="2">The sequence shown here is derived from an EMBL/GenBank/DDBJ whole genome shotgun (WGS) entry which is preliminary data.</text>
</comment>
<evidence type="ECO:0000313" key="3">
    <source>
        <dbReference type="Proteomes" id="UP001623660"/>
    </source>
</evidence>